<sequence>MKDGWRKKENGIVAGFGHRPIIVLEQVAGDTKPKVVKTLAFCGTCFRSAKSAAAMCDEPECLPEHVSCRYETPEQIDRRRLKLVDTVGLIGELRSELQKARDARCAGDPAMRIDYSKTTQPAWDHG</sequence>
<dbReference type="AlphaFoldDB" id="A0A1F5PJM8"/>
<organism evidence="1 2">
    <name type="scientific">Candidatus Doudnabacteria bacterium RIFCSPHIGHO2_12_FULL_48_16</name>
    <dbReference type="NCBI Taxonomy" id="1817838"/>
    <lineage>
        <taxon>Bacteria</taxon>
        <taxon>Candidatus Doudnaibacteriota</taxon>
    </lineage>
</organism>
<name>A0A1F5PJM8_9BACT</name>
<dbReference type="Proteomes" id="UP000177682">
    <property type="component" value="Unassembled WGS sequence"/>
</dbReference>
<reference evidence="1 2" key="1">
    <citation type="journal article" date="2016" name="Nat. Commun.">
        <title>Thousands of microbial genomes shed light on interconnected biogeochemical processes in an aquifer system.</title>
        <authorList>
            <person name="Anantharaman K."/>
            <person name="Brown C.T."/>
            <person name="Hug L.A."/>
            <person name="Sharon I."/>
            <person name="Castelle C.J."/>
            <person name="Probst A.J."/>
            <person name="Thomas B.C."/>
            <person name="Singh A."/>
            <person name="Wilkins M.J."/>
            <person name="Karaoz U."/>
            <person name="Brodie E.L."/>
            <person name="Williams K.H."/>
            <person name="Hubbard S.S."/>
            <person name="Banfield J.F."/>
        </authorList>
    </citation>
    <scope>NUCLEOTIDE SEQUENCE [LARGE SCALE GENOMIC DNA]</scope>
</reference>
<proteinExistence type="predicted"/>
<evidence type="ECO:0000313" key="1">
    <source>
        <dbReference type="EMBL" id="OGE90059.1"/>
    </source>
</evidence>
<evidence type="ECO:0000313" key="2">
    <source>
        <dbReference type="Proteomes" id="UP000177682"/>
    </source>
</evidence>
<comment type="caution">
    <text evidence="1">The sequence shown here is derived from an EMBL/GenBank/DDBJ whole genome shotgun (WGS) entry which is preliminary data.</text>
</comment>
<dbReference type="EMBL" id="MFEY01000007">
    <property type="protein sequence ID" value="OGE90059.1"/>
    <property type="molecule type" value="Genomic_DNA"/>
</dbReference>
<protein>
    <submittedName>
        <fullName evidence="1">Uncharacterized protein</fullName>
    </submittedName>
</protein>
<gene>
    <name evidence="1" type="ORF">A3E29_03040</name>
</gene>
<accession>A0A1F5PJM8</accession>